<comment type="caution">
    <text evidence="1">The sequence shown here is derived from an EMBL/GenBank/DDBJ whole genome shotgun (WGS) entry which is preliminary data.</text>
</comment>
<reference evidence="1" key="1">
    <citation type="journal article" date="2015" name="Nature">
        <title>Complex archaea that bridge the gap between prokaryotes and eukaryotes.</title>
        <authorList>
            <person name="Spang A."/>
            <person name="Saw J.H."/>
            <person name="Jorgensen S.L."/>
            <person name="Zaremba-Niedzwiedzka K."/>
            <person name="Martijn J."/>
            <person name="Lind A.E."/>
            <person name="van Eijk R."/>
            <person name="Schleper C."/>
            <person name="Guy L."/>
            <person name="Ettema T.J."/>
        </authorList>
    </citation>
    <scope>NUCLEOTIDE SEQUENCE</scope>
</reference>
<proteinExistence type="predicted"/>
<gene>
    <name evidence="1" type="ORF">LCGC14_3119760</name>
</gene>
<dbReference type="AlphaFoldDB" id="A0A0F8W2L2"/>
<organism evidence="1">
    <name type="scientific">marine sediment metagenome</name>
    <dbReference type="NCBI Taxonomy" id="412755"/>
    <lineage>
        <taxon>unclassified sequences</taxon>
        <taxon>metagenomes</taxon>
        <taxon>ecological metagenomes</taxon>
    </lineage>
</organism>
<protein>
    <submittedName>
        <fullName evidence="1">Uncharacterized protein</fullName>
    </submittedName>
</protein>
<dbReference type="EMBL" id="LAZR01067755">
    <property type="protein sequence ID" value="KKK50962.1"/>
    <property type="molecule type" value="Genomic_DNA"/>
</dbReference>
<accession>A0A0F8W2L2</accession>
<name>A0A0F8W2L2_9ZZZZ</name>
<sequence length="54" mass="6443">MSNMFIKIVKALFNKEEFCWRSGNKGYWYEQIDGPDNKVKVYCECKVCNIENTK</sequence>
<evidence type="ECO:0000313" key="1">
    <source>
        <dbReference type="EMBL" id="KKK50962.1"/>
    </source>
</evidence>